<dbReference type="RefSeq" id="WP_127698366.1">
    <property type="nucleotide sequence ID" value="NZ_SACS01000006.1"/>
</dbReference>
<dbReference type="EMBL" id="SACS01000006">
    <property type="protein sequence ID" value="RVU40032.1"/>
    <property type="molecule type" value="Genomic_DNA"/>
</dbReference>
<dbReference type="AlphaFoldDB" id="A0A437QZT3"/>
<evidence type="ECO:0000313" key="2">
    <source>
        <dbReference type="Proteomes" id="UP000283077"/>
    </source>
</evidence>
<dbReference type="SUPFAM" id="SSF160272">
    <property type="entry name" value="Shew3726-like"/>
    <property type="match status" value="1"/>
</dbReference>
<dbReference type="Gene3D" id="3.30.160.140">
    <property type="entry name" value="Shew3726-like"/>
    <property type="match status" value="1"/>
</dbReference>
<gene>
    <name evidence="1" type="ORF">EOE67_07195</name>
</gene>
<comment type="caution">
    <text evidence="1">The sequence shown here is derived from an EMBL/GenBank/DDBJ whole genome shotgun (WGS) entry which is preliminary data.</text>
</comment>
<protein>
    <submittedName>
        <fullName evidence="1">DUF1488 domain-containing protein</fullName>
    </submittedName>
</protein>
<dbReference type="Proteomes" id="UP000283077">
    <property type="component" value="Unassembled WGS sequence"/>
</dbReference>
<dbReference type="InterPro" id="IPR036692">
    <property type="entry name" value="Shew3726-like_sf"/>
</dbReference>
<sequence>MNQQLIFNNDFRLTDNQDAVCCSVLQAGLRIAVVIHMPEGWEPHIWLAQIKEDAFFWEEQIEDALAADQLNSDGVLYLDGAA</sequence>
<dbReference type="OrthoDB" id="6465020at2"/>
<proteinExistence type="predicted"/>
<reference evidence="1 2" key="1">
    <citation type="submission" date="2019-01" db="EMBL/GenBank/DDBJ databases">
        <authorList>
            <person name="Chen W.-M."/>
        </authorList>
    </citation>
    <scope>NUCLEOTIDE SEQUENCE [LARGE SCALE GENOMIC DNA]</scope>
    <source>
        <strain evidence="1 2">KYPC3</strain>
    </source>
</reference>
<keyword evidence="2" id="KW-1185">Reference proteome</keyword>
<evidence type="ECO:0000313" key="1">
    <source>
        <dbReference type="EMBL" id="RVU40032.1"/>
    </source>
</evidence>
<name>A0A437QZT3_9GAMM</name>
<organism evidence="1 2">
    <name type="scientific">Rheinheimera riviphila</name>
    <dbReference type="NCBI Taxonomy" id="1834037"/>
    <lineage>
        <taxon>Bacteria</taxon>
        <taxon>Pseudomonadati</taxon>
        <taxon>Pseudomonadota</taxon>
        <taxon>Gammaproteobacteria</taxon>
        <taxon>Chromatiales</taxon>
        <taxon>Chromatiaceae</taxon>
        <taxon>Rheinheimera</taxon>
    </lineage>
</organism>
<accession>A0A437QZT3</accession>